<dbReference type="GO" id="GO:0008061">
    <property type="term" value="F:chitin binding"/>
    <property type="evidence" value="ECO:0007669"/>
    <property type="project" value="InterPro"/>
</dbReference>
<dbReference type="InterPro" id="IPR001223">
    <property type="entry name" value="Glyco_hydro18_cat"/>
</dbReference>
<dbReference type="InterPro" id="IPR029070">
    <property type="entry name" value="Chitinase_insertion_sf"/>
</dbReference>
<organism evidence="2 3">
    <name type="scientific">Geodermatophilus siccatus</name>
    <dbReference type="NCBI Taxonomy" id="1137991"/>
    <lineage>
        <taxon>Bacteria</taxon>
        <taxon>Bacillati</taxon>
        <taxon>Actinomycetota</taxon>
        <taxon>Actinomycetes</taxon>
        <taxon>Geodermatophilales</taxon>
        <taxon>Geodermatophilaceae</taxon>
        <taxon>Geodermatophilus</taxon>
    </lineage>
</organism>
<dbReference type="PANTHER" id="PTHR46066:SF2">
    <property type="entry name" value="CHITINASE DOMAIN-CONTAINING PROTEIN 1"/>
    <property type="match status" value="1"/>
</dbReference>
<feature type="domain" description="GH18" evidence="1">
    <location>
        <begin position="35"/>
        <end position="350"/>
    </location>
</feature>
<dbReference type="SUPFAM" id="SSF51445">
    <property type="entry name" value="(Trans)glycosidases"/>
    <property type="match status" value="1"/>
</dbReference>
<dbReference type="PROSITE" id="PS51910">
    <property type="entry name" value="GH18_2"/>
    <property type="match status" value="1"/>
</dbReference>
<dbReference type="SMART" id="SM00636">
    <property type="entry name" value="Glyco_18"/>
    <property type="match status" value="1"/>
</dbReference>
<dbReference type="Gene3D" id="3.10.50.10">
    <property type="match status" value="1"/>
</dbReference>
<dbReference type="Gene3D" id="3.20.20.80">
    <property type="entry name" value="Glycosidases"/>
    <property type="match status" value="1"/>
</dbReference>
<dbReference type="Pfam" id="PF00704">
    <property type="entry name" value="Glyco_hydro_18"/>
    <property type="match status" value="1"/>
</dbReference>
<dbReference type="Proteomes" id="UP000198680">
    <property type="component" value="Unassembled WGS sequence"/>
</dbReference>
<dbReference type="PANTHER" id="PTHR46066">
    <property type="entry name" value="CHITINASE DOMAIN-CONTAINING PROTEIN 1 FAMILY MEMBER"/>
    <property type="match status" value="1"/>
</dbReference>
<name>A0A1G9U5B7_9ACTN</name>
<evidence type="ECO:0000313" key="3">
    <source>
        <dbReference type="Proteomes" id="UP000198680"/>
    </source>
</evidence>
<proteinExistence type="predicted"/>
<keyword evidence="3" id="KW-1185">Reference proteome</keyword>
<evidence type="ECO:0000259" key="1">
    <source>
        <dbReference type="PROSITE" id="PS51910"/>
    </source>
</evidence>
<dbReference type="STRING" id="1137991.SAMN05660642_02784"/>
<dbReference type="RefSeq" id="WP_139177113.1">
    <property type="nucleotide sequence ID" value="NZ_FNHE01000006.1"/>
</dbReference>
<evidence type="ECO:0000313" key="2">
    <source>
        <dbReference type="EMBL" id="SDM55078.1"/>
    </source>
</evidence>
<dbReference type="InterPro" id="IPR017853">
    <property type="entry name" value="GH"/>
</dbReference>
<gene>
    <name evidence="2" type="ORF">SAMN05660642_02784</name>
</gene>
<dbReference type="AlphaFoldDB" id="A0A1G9U5B7"/>
<dbReference type="OrthoDB" id="99456at2"/>
<reference evidence="3" key="1">
    <citation type="submission" date="2016-10" db="EMBL/GenBank/DDBJ databases">
        <authorList>
            <person name="Varghese N."/>
            <person name="Submissions S."/>
        </authorList>
    </citation>
    <scope>NUCLEOTIDE SEQUENCE [LARGE SCALE GENOMIC DNA]</scope>
    <source>
        <strain evidence="3">DSM 45419</strain>
    </source>
</reference>
<protein>
    <submittedName>
        <fullName evidence="2">Spore germination protein YaaH</fullName>
    </submittedName>
</protein>
<dbReference type="EMBL" id="FNHE01000006">
    <property type="protein sequence ID" value="SDM55078.1"/>
    <property type="molecule type" value="Genomic_DNA"/>
</dbReference>
<dbReference type="GO" id="GO:0005975">
    <property type="term" value="P:carbohydrate metabolic process"/>
    <property type="evidence" value="ECO:0007669"/>
    <property type="project" value="InterPro"/>
</dbReference>
<dbReference type="InterPro" id="IPR011583">
    <property type="entry name" value="Chitinase_II/V-like_cat"/>
</dbReference>
<sequence length="351" mass="37310">MRRRRALLLAVVAVLVAVAAVAVLRPGTPDRPERLVAAAWLPVWDQRAPASLDSALDAGALTEVSPTWATVRPDGTLALTPPPAEVVDRLAAAGDGVVVIPAVQNFADEQWQGEAVARVLADPVAAADHRRALVDVALANGWDGVDVDYEALPPTAGPSFTQFLAALRDDLHAHGLLLTVAVPARDAEETPGALAYSYQLIGQIADQVRVMTYDHSWSGSPPGPVAPTDWVEDVVAYAVERVPRHKLMLGVATYGYDWVADRGSTLQATDAVALAERVGAEPRWDPAAAAWTFGYADAGQQHTVWFEDARSLAAKQDVAVASGLRGIAVWQLGGEDPHVWTSVAEATRGER</sequence>
<accession>A0A1G9U5B7</accession>